<sequence length="195" mass="20023">MWVVADNYIAELPFGAPAIDDEAFVAPTAVVVGAVTMGPRSSIWYGAVARADAEAIEIGEGSNVQDGSTLHSDPGFPLVIGRGVTVGHRVVLHGARVDDDVLVGMGSVVMNGAHIGSGSIVAAGAVVTQGTEVPPGSLVAGVPAKVIRQATEDDLTHIRLNALSYTERLPAARRVRPVVRRPLPSSGHVPGDAAD</sequence>
<evidence type="ECO:0000313" key="2">
    <source>
        <dbReference type="Proteomes" id="UP000183642"/>
    </source>
</evidence>
<dbReference type="InterPro" id="IPR050484">
    <property type="entry name" value="Transf_Hexapept/Carb_Anhydrase"/>
</dbReference>
<dbReference type="Gene3D" id="2.160.10.10">
    <property type="entry name" value="Hexapeptide repeat proteins"/>
    <property type="match status" value="1"/>
</dbReference>
<evidence type="ECO:0000313" key="1">
    <source>
        <dbReference type="EMBL" id="SFO33692.1"/>
    </source>
</evidence>
<gene>
    <name evidence="1" type="ORF">SAMN05660359_02761</name>
</gene>
<keyword evidence="1" id="KW-0808">Transferase</keyword>
<keyword evidence="2" id="KW-1185">Reference proteome</keyword>
<dbReference type="AlphaFoldDB" id="A0A1I5GCH9"/>
<accession>A0A1I5GCH9</accession>
<dbReference type="InterPro" id="IPR001451">
    <property type="entry name" value="Hexapep"/>
</dbReference>
<protein>
    <submittedName>
        <fullName evidence="1">Carbonic anhydrase or acetyltransferase, isoleucine patch superfamily</fullName>
    </submittedName>
</protein>
<dbReference type="GO" id="GO:0016740">
    <property type="term" value="F:transferase activity"/>
    <property type="evidence" value="ECO:0007669"/>
    <property type="project" value="UniProtKB-KW"/>
</dbReference>
<reference evidence="2" key="1">
    <citation type="submission" date="2016-10" db="EMBL/GenBank/DDBJ databases">
        <authorList>
            <person name="Varghese N."/>
            <person name="Submissions S."/>
        </authorList>
    </citation>
    <scope>NUCLEOTIDE SEQUENCE [LARGE SCALE GENOMIC DNA]</scope>
    <source>
        <strain evidence="2">DSM 43161</strain>
    </source>
</reference>
<dbReference type="SUPFAM" id="SSF51161">
    <property type="entry name" value="Trimeric LpxA-like enzymes"/>
    <property type="match status" value="1"/>
</dbReference>
<dbReference type="PANTHER" id="PTHR13061">
    <property type="entry name" value="DYNACTIN SUBUNIT P25"/>
    <property type="match status" value="1"/>
</dbReference>
<proteinExistence type="predicted"/>
<dbReference type="Proteomes" id="UP000183642">
    <property type="component" value="Unassembled WGS sequence"/>
</dbReference>
<name>A0A1I5GCH9_9ACTN</name>
<dbReference type="InterPro" id="IPR011004">
    <property type="entry name" value="Trimer_LpxA-like_sf"/>
</dbReference>
<dbReference type="CDD" id="cd04645">
    <property type="entry name" value="LbH_gamma_CA_like"/>
    <property type="match status" value="1"/>
</dbReference>
<dbReference type="PANTHER" id="PTHR13061:SF29">
    <property type="entry name" value="GAMMA CARBONIC ANHYDRASE-LIKE 1, MITOCHONDRIAL-RELATED"/>
    <property type="match status" value="1"/>
</dbReference>
<dbReference type="Pfam" id="PF00132">
    <property type="entry name" value="Hexapep"/>
    <property type="match status" value="1"/>
</dbReference>
<organism evidence="1 2">
    <name type="scientific">Geodermatophilus obscurus</name>
    <dbReference type="NCBI Taxonomy" id="1861"/>
    <lineage>
        <taxon>Bacteria</taxon>
        <taxon>Bacillati</taxon>
        <taxon>Actinomycetota</taxon>
        <taxon>Actinomycetes</taxon>
        <taxon>Geodermatophilales</taxon>
        <taxon>Geodermatophilaceae</taxon>
        <taxon>Geodermatophilus</taxon>
    </lineage>
</organism>
<dbReference type="InterPro" id="IPR047324">
    <property type="entry name" value="LbH_gamma_CA-like"/>
</dbReference>
<dbReference type="EMBL" id="FOWE01000006">
    <property type="protein sequence ID" value="SFO33692.1"/>
    <property type="molecule type" value="Genomic_DNA"/>
</dbReference>